<evidence type="ECO:0000256" key="1">
    <source>
        <dbReference type="SAM" id="Phobius"/>
    </source>
</evidence>
<keyword evidence="1" id="KW-0472">Membrane</keyword>
<organism evidence="2 3">
    <name type="scientific">Halarcobacter mediterraneus</name>
    <dbReference type="NCBI Taxonomy" id="2023153"/>
    <lineage>
        <taxon>Bacteria</taxon>
        <taxon>Pseudomonadati</taxon>
        <taxon>Campylobacterota</taxon>
        <taxon>Epsilonproteobacteria</taxon>
        <taxon>Campylobacterales</taxon>
        <taxon>Arcobacteraceae</taxon>
        <taxon>Halarcobacter</taxon>
    </lineage>
</organism>
<keyword evidence="1" id="KW-1133">Transmembrane helix</keyword>
<protein>
    <submittedName>
        <fullName evidence="2">Uncharacterized protein</fullName>
    </submittedName>
</protein>
<gene>
    <name evidence="2" type="ORF">CP965_08810</name>
</gene>
<proteinExistence type="predicted"/>
<keyword evidence="3" id="KW-1185">Reference proteome</keyword>
<sequence length="137" mass="15499">MVEIASQIVLCLIIAAVIGFFIGFIAGKMVGEKNQSTIYSANTVSNVGAQSNIYNKPIIRSAPRPMGKDSLQQIEGIDKNIEVKLNELGIFHFDQISEWSEKNCKWVEEYLKLEENQISNDNWLIEAKNLSRNPKIR</sequence>
<name>A0A4Q1ATY2_9BACT</name>
<accession>A0A4Q1ATY2</accession>
<keyword evidence="1" id="KW-0812">Transmembrane</keyword>
<comment type="caution">
    <text evidence="2">The sequence shown here is derived from an EMBL/GenBank/DDBJ whole genome shotgun (WGS) entry which is preliminary data.</text>
</comment>
<reference evidence="2 3" key="1">
    <citation type="submission" date="2017-09" db="EMBL/GenBank/DDBJ databases">
        <title>Genomics of the genus Arcobacter.</title>
        <authorList>
            <person name="Perez-Cataluna A."/>
            <person name="Figueras M.J."/>
            <person name="Salas-Masso N."/>
        </authorList>
    </citation>
    <scope>NUCLEOTIDE SEQUENCE [LARGE SCALE GENOMIC DNA]</scope>
    <source>
        <strain evidence="2 3">F156-34</strain>
    </source>
</reference>
<dbReference type="Proteomes" id="UP000289718">
    <property type="component" value="Unassembled WGS sequence"/>
</dbReference>
<dbReference type="EMBL" id="NXIE01000003">
    <property type="protein sequence ID" value="RXK12667.1"/>
    <property type="molecule type" value="Genomic_DNA"/>
</dbReference>
<dbReference type="AlphaFoldDB" id="A0A4Q1ATY2"/>
<dbReference type="RefSeq" id="WP_129061724.1">
    <property type="nucleotide sequence ID" value="NZ_NXIE01000003.1"/>
</dbReference>
<feature type="transmembrane region" description="Helical" evidence="1">
    <location>
        <begin position="6"/>
        <end position="26"/>
    </location>
</feature>
<evidence type="ECO:0000313" key="2">
    <source>
        <dbReference type="EMBL" id="RXK12667.1"/>
    </source>
</evidence>
<evidence type="ECO:0000313" key="3">
    <source>
        <dbReference type="Proteomes" id="UP000289718"/>
    </source>
</evidence>
<dbReference type="OrthoDB" id="9807941at2"/>